<evidence type="ECO:0000256" key="7">
    <source>
        <dbReference type="ARBA" id="ARBA00022927"/>
    </source>
</evidence>
<evidence type="ECO:0000256" key="6">
    <source>
        <dbReference type="ARBA" id="ARBA00022692"/>
    </source>
</evidence>
<dbReference type="GO" id="GO:0055085">
    <property type="term" value="P:transmembrane transport"/>
    <property type="evidence" value="ECO:0007669"/>
    <property type="project" value="InterPro"/>
</dbReference>
<accession>A0A7X9S1C6</accession>
<dbReference type="RefSeq" id="WP_169660789.1">
    <property type="nucleotide sequence ID" value="NZ_JABANE010000180.1"/>
</dbReference>
<evidence type="ECO:0000256" key="5">
    <source>
        <dbReference type="ARBA" id="ARBA00022519"/>
    </source>
</evidence>
<dbReference type="InterPro" id="IPR006260">
    <property type="entry name" value="TonB/TolA_C"/>
</dbReference>
<evidence type="ECO:0000256" key="3">
    <source>
        <dbReference type="ARBA" id="ARBA00022448"/>
    </source>
</evidence>
<evidence type="ECO:0000313" key="12">
    <source>
        <dbReference type="EMBL" id="NME72603.1"/>
    </source>
</evidence>
<dbReference type="AlphaFoldDB" id="A0A7X9S1C6"/>
<comment type="subcellular location">
    <subcellularLocation>
        <location evidence="1">Cell inner membrane</location>
        <topology evidence="1">Single-pass membrane protein</topology>
        <orientation evidence="1">Periplasmic side</orientation>
    </subcellularLocation>
</comment>
<keyword evidence="4" id="KW-1003">Cell membrane</keyword>
<keyword evidence="10" id="KW-0732">Signal</keyword>
<feature type="signal peptide" evidence="10">
    <location>
        <begin position="1"/>
        <end position="20"/>
    </location>
</feature>
<evidence type="ECO:0000256" key="1">
    <source>
        <dbReference type="ARBA" id="ARBA00004383"/>
    </source>
</evidence>
<dbReference type="EMBL" id="JABANE010000180">
    <property type="protein sequence ID" value="NME72603.1"/>
    <property type="molecule type" value="Genomic_DNA"/>
</dbReference>
<keyword evidence="6" id="KW-0812">Transmembrane</keyword>
<dbReference type="InterPro" id="IPR037682">
    <property type="entry name" value="TonB_C"/>
</dbReference>
<evidence type="ECO:0000256" key="9">
    <source>
        <dbReference type="ARBA" id="ARBA00023136"/>
    </source>
</evidence>
<organism evidence="12 13">
    <name type="scientific">Flammeovirga aprica JL-4</name>
    <dbReference type="NCBI Taxonomy" id="694437"/>
    <lineage>
        <taxon>Bacteria</taxon>
        <taxon>Pseudomonadati</taxon>
        <taxon>Bacteroidota</taxon>
        <taxon>Cytophagia</taxon>
        <taxon>Cytophagales</taxon>
        <taxon>Flammeovirgaceae</taxon>
        <taxon>Flammeovirga</taxon>
    </lineage>
</organism>
<keyword evidence="9" id="KW-0472">Membrane</keyword>
<feature type="domain" description="TonB C-terminal" evidence="11">
    <location>
        <begin position="43"/>
        <end position="139"/>
    </location>
</feature>
<comment type="caution">
    <text evidence="12">The sequence shown here is derived from an EMBL/GenBank/DDBJ whole genome shotgun (WGS) entry which is preliminary data.</text>
</comment>
<dbReference type="GO" id="GO:0030288">
    <property type="term" value="C:outer membrane-bounded periplasmic space"/>
    <property type="evidence" value="ECO:0007669"/>
    <property type="project" value="InterPro"/>
</dbReference>
<evidence type="ECO:0000256" key="10">
    <source>
        <dbReference type="SAM" id="SignalP"/>
    </source>
</evidence>
<evidence type="ECO:0000256" key="2">
    <source>
        <dbReference type="ARBA" id="ARBA00006555"/>
    </source>
</evidence>
<evidence type="ECO:0000256" key="4">
    <source>
        <dbReference type="ARBA" id="ARBA00022475"/>
    </source>
</evidence>
<dbReference type="GO" id="GO:0015031">
    <property type="term" value="P:protein transport"/>
    <property type="evidence" value="ECO:0007669"/>
    <property type="project" value="UniProtKB-KW"/>
</dbReference>
<evidence type="ECO:0000259" key="11">
    <source>
        <dbReference type="PROSITE" id="PS52015"/>
    </source>
</evidence>
<protein>
    <submittedName>
        <fullName evidence="12">Energy transducer TonB</fullName>
    </submittedName>
</protein>
<keyword evidence="8" id="KW-1133">Transmembrane helix</keyword>
<name>A0A7X9S1C6_9BACT</name>
<comment type="similarity">
    <text evidence="2">Belongs to the TonB family.</text>
</comment>
<sequence>MKQIILTHLILFISFTFSFAQDEVADSDEKVYTIVDQQARYKNGMADLYRFFNENREYPKEAIENKVEGKVFVNFIIEKDGSISNVKVRQGIGSGCDEEAIRLMELSKIWTPAQEKGEVVRMNMTLPIPFSLKTKTVEKKTIQVYSGSLD</sequence>
<proteinExistence type="inferred from homology"/>
<keyword evidence="13" id="KW-1185">Reference proteome</keyword>
<keyword evidence="7" id="KW-0653">Protein transport</keyword>
<gene>
    <name evidence="12" type="ORF">HHU12_31880</name>
</gene>
<dbReference type="PANTHER" id="PTHR33446">
    <property type="entry name" value="PROTEIN TONB-RELATED"/>
    <property type="match status" value="1"/>
</dbReference>
<dbReference type="SUPFAM" id="SSF74653">
    <property type="entry name" value="TolA/TonB C-terminal domain"/>
    <property type="match status" value="1"/>
</dbReference>
<dbReference type="GO" id="GO:0098797">
    <property type="term" value="C:plasma membrane protein complex"/>
    <property type="evidence" value="ECO:0007669"/>
    <property type="project" value="TreeGrafter"/>
</dbReference>
<dbReference type="NCBIfam" id="TIGR01352">
    <property type="entry name" value="tonB_Cterm"/>
    <property type="match status" value="1"/>
</dbReference>
<dbReference type="PANTHER" id="PTHR33446:SF2">
    <property type="entry name" value="PROTEIN TONB"/>
    <property type="match status" value="1"/>
</dbReference>
<dbReference type="InterPro" id="IPR051045">
    <property type="entry name" value="TonB-dependent_transducer"/>
</dbReference>
<dbReference type="PRINTS" id="PR01374">
    <property type="entry name" value="TONBPROTEIN"/>
</dbReference>
<evidence type="ECO:0000256" key="8">
    <source>
        <dbReference type="ARBA" id="ARBA00022989"/>
    </source>
</evidence>
<dbReference type="InterPro" id="IPR003538">
    <property type="entry name" value="TonB"/>
</dbReference>
<evidence type="ECO:0000313" key="13">
    <source>
        <dbReference type="Proteomes" id="UP000576082"/>
    </source>
</evidence>
<feature type="chain" id="PRO_5031083750" evidence="10">
    <location>
        <begin position="21"/>
        <end position="150"/>
    </location>
</feature>
<keyword evidence="3" id="KW-0813">Transport</keyword>
<dbReference type="Gene3D" id="3.30.1150.10">
    <property type="match status" value="1"/>
</dbReference>
<dbReference type="PROSITE" id="PS52015">
    <property type="entry name" value="TONB_CTD"/>
    <property type="match status" value="1"/>
</dbReference>
<dbReference type="GO" id="GO:0015891">
    <property type="term" value="P:siderophore transport"/>
    <property type="evidence" value="ECO:0007669"/>
    <property type="project" value="InterPro"/>
</dbReference>
<dbReference type="Proteomes" id="UP000576082">
    <property type="component" value="Unassembled WGS sequence"/>
</dbReference>
<reference evidence="12 13" key="1">
    <citation type="submission" date="2020-04" db="EMBL/GenBank/DDBJ databases">
        <title>Flammeovirga sp. SR4, a novel species isolated from seawater.</title>
        <authorList>
            <person name="Wang X."/>
        </authorList>
    </citation>
    <scope>NUCLEOTIDE SEQUENCE [LARGE SCALE GENOMIC DNA]</scope>
    <source>
        <strain evidence="12 13">ATCC 23126</strain>
    </source>
</reference>
<dbReference type="Pfam" id="PF03544">
    <property type="entry name" value="TonB_C"/>
    <property type="match status" value="1"/>
</dbReference>
<dbReference type="GO" id="GO:0031992">
    <property type="term" value="F:energy transducer activity"/>
    <property type="evidence" value="ECO:0007669"/>
    <property type="project" value="InterPro"/>
</dbReference>
<keyword evidence="5" id="KW-0997">Cell inner membrane</keyword>